<comment type="caution">
    <text evidence="1">The sequence shown here is derived from an EMBL/GenBank/DDBJ whole genome shotgun (WGS) entry which is preliminary data.</text>
</comment>
<reference evidence="2" key="1">
    <citation type="submission" date="2016-06" db="EMBL/GenBank/DDBJ databases">
        <title>Parallel loss of symbiosis genes in relatives of nitrogen-fixing non-legume Parasponia.</title>
        <authorList>
            <person name="Van Velzen R."/>
            <person name="Holmer R."/>
            <person name="Bu F."/>
            <person name="Rutten L."/>
            <person name="Van Zeijl A."/>
            <person name="Liu W."/>
            <person name="Santuari L."/>
            <person name="Cao Q."/>
            <person name="Sharma T."/>
            <person name="Shen D."/>
            <person name="Roswanjaya Y."/>
            <person name="Wardhani T."/>
            <person name="Kalhor M.S."/>
            <person name="Jansen J."/>
            <person name="Van den Hoogen J."/>
            <person name="Gungor B."/>
            <person name="Hartog M."/>
            <person name="Hontelez J."/>
            <person name="Verver J."/>
            <person name="Yang W.-C."/>
            <person name="Schijlen E."/>
            <person name="Repin R."/>
            <person name="Schilthuizen M."/>
            <person name="Schranz E."/>
            <person name="Heidstra R."/>
            <person name="Miyata K."/>
            <person name="Fedorova E."/>
            <person name="Kohlen W."/>
            <person name="Bisseling T."/>
            <person name="Smit S."/>
            <person name="Geurts R."/>
        </authorList>
    </citation>
    <scope>NUCLEOTIDE SEQUENCE [LARGE SCALE GENOMIC DNA]</scope>
    <source>
        <strain evidence="2">cv. RG33-2</strain>
    </source>
</reference>
<evidence type="ECO:0000313" key="2">
    <source>
        <dbReference type="Proteomes" id="UP000237000"/>
    </source>
</evidence>
<sequence>MEENELLRGSGFGLSLRNRAEKEVVEPEVSISGAQIG</sequence>
<gene>
    <name evidence="1" type="ORF">TorRG33x02_191360</name>
</gene>
<name>A0A2P5EHL7_TREOI</name>
<accession>A0A2P5EHL7</accession>
<dbReference type="AlphaFoldDB" id="A0A2P5EHL7"/>
<evidence type="ECO:0000313" key="1">
    <source>
        <dbReference type="EMBL" id="PON85036.1"/>
    </source>
</evidence>
<dbReference type="EMBL" id="JXTC01000153">
    <property type="protein sequence ID" value="PON85036.1"/>
    <property type="molecule type" value="Genomic_DNA"/>
</dbReference>
<proteinExistence type="predicted"/>
<protein>
    <submittedName>
        <fullName evidence="1">Uncharacterized protein</fullName>
    </submittedName>
</protein>
<organism evidence="1 2">
    <name type="scientific">Trema orientale</name>
    <name type="common">Charcoal tree</name>
    <name type="synonym">Celtis orientalis</name>
    <dbReference type="NCBI Taxonomy" id="63057"/>
    <lineage>
        <taxon>Eukaryota</taxon>
        <taxon>Viridiplantae</taxon>
        <taxon>Streptophyta</taxon>
        <taxon>Embryophyta</taxon>
        <taxon>Tracheophyta</taxon>
        <taxon>Spermatophyta</taxon>
        <taxon>Magnoliopsida</taxon>
        <taxon>eudicotyledons</taxon>
        <taxon>Gunneridae</taxon>
        <taxon>Pentapetalae</taxon>
        <taxon>rosids</taxon>
        <taxon>fabids</taxon>
        <taxon>Rosales</taxon>
        <taxon>Cannabaceae</taxon>
        <taxon>Trema</taxon>
    </lineage>
</organism>
<dbReference type="InParanoid" id="A0A2P5EHL7"/>
<keyword evidence="2" id="KW-1185">Reference proteome</keyword>
<dbReference type="Proteomes" id="UP000237000">
    <property type="component" value="Unassembled WGS sequence"/>
</dbReference>